<accession>A0AAN9FRC1</accession>
<dbReference type="Pfam" id="PF13812">
    <property type="entry name" value="PPR_3"/>
    <property type="match status" value="1"/>
</dbReference>
<proteinExistence type="inferred from homology"/>
<dbReference type="AlphaFoldDB" id="A0AAN9FRC1"/>
<dbReference type="Gene3D" id="1.25.40.10">
    <property type="entry name" value="Tetratricopeptide repeat domain"/>
    <property type="match status" value="6"/>
</dbReference>
<evidence type="ECO:0000256" key="1">
    <source>
        <dbReference type="ARBA" id="ARBA00007626"/>
    </source>
</evidence>
<feature type="repeat" description="PPR" evidence="3">
    <location>
        <begin position="813"/>
        <end position="847"/>
    </location>
</feature>
<protein>
    <recommendedName>
        <fullName evidence="6">Pentatricopeptide repeat-containing protein</fullName>
    </recommendedName>
</protein>
<name>A0AAN9FRC1_CROPI</name>
<keyword evidence="5" id="KW-1185">Reference proteome</keyword>
<dbReference type="InterPro" id="IPR002885">
    <property type="entry name" value="PPR_rpt"/>
</dbReference>
<evidence type="ECO:0008006" key="6">
    <source>
        <dbReference type="Google" id="ProtNLM"/>
    </source>
</evidence>
<keyword evidence="2" id="KW-0677">Repeat</keyword>
<feature type="repeat" description="PPR" evidence="3">
    <location>
        <begin position="226"/>
        <end position="261"/>
    </location>
</feature>
<feature type="repeat" description="PPR" evidence="3">
    <location>
        <begin position="848"/>
        <end position="882"/>
    </location>
</feature>
<gene>
    <name evidence="4" type="ORF">RIF29_08898</name>
</gene>
<dbReference type="InterPro" id="IPR011990">
    <property type="entry name" value="TPR-like_helical_dom_sf"/>
</dbReference>
<dbReference type="Pfam" id="PF13041">
    <property type="entry name" value="PPR_2"/>
    <property type="match status" value="4"/>
</dbReference>
<feature type="repeat" description="PPR" evidence="3">
    <location>
        <begin position="503"/>
        <end position="537"/>
    </location>
</feature>
<dbReference type="Proteomes" id="UP001372338">
    <property type="component" value="Unassembled WGS sequence"/>
</dbReference>
<reference evidence="4 5" key="1">
    <citation type="submission" date="2024-01" db="EMBL/GenBank/DDBJ databases">
        <title>The genomes of 5 underutilized Papilionoideae crops provide insights into root nodulation and disease resistanc.</title>
        <authorList>
            <person name="Yuan L."/>
        </authorList>
    </citation>
    <scope>NUCLEOTIDE SEQUENCE [LARGE SCALE GENOMIC DNA]</scope>
    <source>
        <strain evidence="4">ZHUSHIDOU_FW_LH</strain>
        <tissue evidence="4">Leaf</tissue>
    </source>
</reference>
<organism evidence="4 5">
    <name type="scientific">Crotalaria pallida</name>
    <name type="common">Smooth rattlebox</name>
    <name type="synonym">Crotalaria striata</name>
    <dbReference type="NCBI Taxonomy" id="3830"/>
    <lineage>
        <taxon>Eukaryota</taxon>
        <taxon>Viridiplantae</taxon>
        <taxon>Streptophyta</taxon>
        <taxon>Embryophyta</taxon>
        <taxon>Tracheophyta</taxon>
        <taxon>Spermatophyta</taxon>
        <taxon>Magnoliopsida</taxon>
        <taxon>eudicotyledons</taxon>
        <taxon>Gunneridae</taxon>
        <taxon>Pentapetalae</taxon>
        <taxon>rosids</taxon>
        <taxon>fabids</taxon>
        <taxon>Fabales</taxon>
        <taxon>Fabaceae</taxon>
        <taxon>Papilionoideae</taxon>
        <taxon>50 kb inversion clade</taxon>
        <taxon>genistoids sensu lato</taxon>
        <taxon>core genistoids</taxon>
        <taxon>Crotalarieae</taxon>
        <taxon>Crotalaria</taxon>
    </lineage>
</organism>
<sequence length="1134" mass="127732">MMEQHEVLGDALHQHRTGPLAQFKREARTFTHSSVLRCHSHSKQRKLRECWNNLVSQKLAVVFSMLFHTKLFARFSSSSSPSSSSYSSLQTSIKLGTSPTLKSINRFIFFLFHLHKFDYITHFFSQIISNNKIHNPPHSTFTWALLKYTHQFPTLTRLWDVFLTRLDPDTALSALNHCLSSSNGAVLPSSFVFRAIVRNFASLGHMGKAIQVLELMSHDKIGYPFDDFVCSSVISGFCRIEKPELALEFFDNAVATNSLKPNLITYTALAGALCKLGRVDEVCGLVFAMENDGLLGLDVVFYSTWVCGYIEEKVLVEVFRKMREMVDKGIVHDVISYTILIHGFSKLGDVFKAFCFLAKMIKEGLEPNKVTYTAIIDAYCKKGRVEEAVGVFERMKDLGVELDEFVFATLIDGFSRIGDFDKVFCLIDEMEKGGISPGVVVYNTIVNGLCMFRRTSEADELSKNVDADVVTYSTLLHGYTEEENIPGILQTKRRLEEAGVALDVVMCNVLIKALFMMGAFEDIRALYTGMPEMGLVPNSVTYCTMIDGYCKAARIDEALEVFDEFRKTLIASNECYNSIINGLCKNGMVEMATEALLELNHRGLVLDIGTCRVLLKTVIKEKGVNQVLDLLYRIEGLRPDMLSAVCNDSVYFLCKKGLAEEANKVYMMMRKKGSSVTSKSYYSILRVHLSNGNREHILPLLNSFLKEFGIVEPRVQKIIACYLCLKDVNSAFQFLGKTRDDSFAITFPVSILKILIKEGKVLDAYKLVMQTQDNLKLTIVDYAIVIDSLCKGGYLNEALSLCAFVENKGMSLNTVVYNSLINGLCHEGCLVQAFRLFDSLEKLNLIPSEITYATLIYAMCREGFLLDAELVFGKMVLKGFQPKVQVYNSLFDGISKFGQLEKAFELLNDMEANYIEPDSFTVSALINCYCQKGDMEGALEFYYKFKRKDISPDFLGFLYLIRGLCTKGRMEETRSVLREMLESKNVAEIINIANSEVDIESIGEFLAVLCEQGSILEAVTVLNEIAHTLLPVRRPSTYDQGFYEQKKISECKDLDSESATSLPSSLKSGLDFGYCYDKDVRNLSTNDGSFVTRSQLHNFDFYYSRIASHCARGELQRANQLVKEMLSDVTESKN</sequence>
<evidence type="ECO:0000256" key="2">
    <source>
        <dbReference type="ARBA" id="ARBA00022737"/>
    </source>
</evidence>
<feature type="repeat" description="PPR" evidence="3">
    <location>
        <begin position="262"/>
        <end position="296"/>
    </location>
</feature>
<feature type="repeat" description="PPR" evidence="3">
    <location>
        <begin position="403"/>
        <end position="437"/>
    </location>
</feature>
<dbReference type="EMBL" id="JAYWIO010000002">
    <property type="protein sequence ID" value="KAK7281162.1"/>
    <property type="molecule type" value="Genomic_DNA"/>
</dbReference>
<feature type="repeat" description="PPR" evidence="3">
    <location>
        <begin position="883"/>
        <end position="917"/>
    </location>
</feature>
<dbReference type="Pfam" id="PF01535">
    <property type="entry name" value="PPR"/>
    <property type="match status" value="7"/>
</dbReference>
<dbReference type="NCBIfam" id="TIGR00756">
    <property type="entry name" value="PPR"/>
    <property type="match status" value="11"/>
</dbReference>
<dbReference type="PROSITE" id="PS51375">
    <property type="entry name" value="PPR"/>
    <property type="match status" value="12"/>
</dbReference>
<feature type="repeat" description="PPR" evidence="3">
    <location>
        <begin position="368"/>
        <end position="402"/>
    </location>
</feature>
<dbReference type="Pfam" id="PF12854">
    <property type="entry name" value="PPR_1"/>
    <property type="match status" value="1"/>
</dbReference>
<feature type="repeat" description="PPR" evidence="3">
    <location>
        <begin position="538"/>
        <end position="572"/>
    </location>
</feature>
<comment type="similarity">
    <text evidence="1">Belongs to the PPR family. P subfamily.</text>
</comment>
<feature type="repeat" description="PPR" evidence="3">
    <location>
        <begin position="333"/>
        <end position="367"/>
    </location>
</feature>
<comment type="caution">
    <text evidence="4">The sequence shown here is derived from an EMBL/GenBank/DDBJ whole genome shotgun (WGS) entry which is preliminary data.</text>
</comment>
<evidence type="ECO:0000256" key="3">
    <source>
        <dbReference type="PROSITE-ProRule" id="PRU00708"/>
    </source>
</evidence>
<feature type="repeat" description="PPR" evidence="3">
    <location>
        <begin position="953"/>
        <end position="987"/>
    </location>
</feature>
<dbReference type="PANTHER" id="PTHR47936:SF1">
    <property type="entry name" value="PENTATRICOPEPTIDE REPEAT-CONTAINING PROTEIN GUN1, CHLOROPLASTIC"/>
    <property type="match status" value="1"/>
</dbReference>
<dbReference type="PANTHER" id="PTHR47936">
    <property type="entry name" value="PPR_LONG DOMAIN-CONTAINING PROTEIN"/>
    <property type="match status" value="1"/>
</dbReference>
<evidence type="ECO:0000313" key="5">
    <source>
        <dbReference type="Proteomes" id="UP001372338"/>
    </source>
</evidence>
<feature type="repeat" description="PPR" evidence="3">
    <location>
        <begin position="918"/>
        <end position="952"/>
    </location>
</feature>
<evidence type="ECO:0000313" key="4">
    <source>
        <dbReference type="EMBL" id="KAK7281162.1"/>
    </source>
</evidence>